<name>A0AAD7G1Y9_9AGAR</name>
<comment type="caution">
    <text evidence="1">The sequence shown here is derived from an EMBL/GenBank/DDBJ whole genome shotgun (WGS) entry which is preliminary data.</text>
</comment>
<evidence type="ECO:0000313" key="2">
    <source>
        <dbReference type="Proteomes" id="UP001221142"/>
    </source>
</evidence>
<gene>
    <name evidence="1" type="ORF">FB45DRAFT_32948</name>
</gene>
<accession>A0AAD7G1Y9</accession>
<reference evidence="1" key="1">
    <citation type="submission" date="2023-03" db="EMBL/GenBank/DDBJ databases">
        <title>Massive genome expansion in bonnet fungi (Mycena s.s.) driven by repeated elements and novel gene families across ecological guilds.</title>
        <authorList>
            <consortium name="Lawrence Berkeley National Laboratory"/>
            <person name="Harder C.B."/>
            <person name="Miyauchi S."/>
            <person name="Viragh M."/>
            <person name="Kuo A."/>
            <person name="Thoen E."/>
            <person name="Andreopoulos B."/>
            <person name="Lu D."/>
            <person name="Skrede I."/>
            <person name="Drula E."/>
            <person name="Henrissat B."/>
            <person name="Morin E."/>
            <person name="Kohler A."/>
            <person name="Barry K."/>
            <person name="LaButti K."/>
            <person name="Morin E."/>
            <person name="Salamov A."/>
            <person name="Lipzen A."/>
            <person name="Mereny Z."/>
            <person name="Hegedus B."/>
            <person name="Baldrian P."/>
            <person name="Stursova M."/>
            <person name="Weitz H."/>
            <person name="Taylor A."/>
            <person name="Grigoriev I.V."/>
            <person name="Nagy L.G."/>
            <person name="Martin F."/>
            <person name="Kauserud H."/>
        </authorList>
    </citation>
    <scope>NUCLEOTIDE SEQUENCE</scope>
    <source>
        <strain evidence="1">9284</strain>
    </source>
</reference>
<dbReference type="EMBL" id="JARKIF010000001">
    <property type="protein sequence ID" value="KAJ7651225.1"/>
    <property type="molecule type" value="Genomic_DNA"/>
</dbReference>
<organism evidence="1 2">
    <name type="scientific">Roridomyces roridus</name>
    <dbReference type="NCBI Taxonomy" id="1738132"/>
    <lineage>
        <taxon>Eukaryota</taxon>
        <taxon>Fungi</taxon>
        <taxon>Dikarya</taxon>
        <taxon>Basidiomycota</taxon>
        <taxon>Agaricomycotina</taxon>
        <taxon>Agaricomycetes</taxon>
        <taxon>Agaricomycetidae</taxon>
        <taxon>Agaricales</taxon>
        <taxon>Marasmiineae</taxon>
        <taxon>Mycenaceae</taxon>
        <taxon>Roridomyces</taxon>
    </lineage>
</organism>
<dbReference type="Proteomes" id="UP001221142">
    <property type="component" value="Unassembled WGS sequence"/>
</dbReference>
<sequence>MSHLSILQWLPNEIIAQIVESAPRTDKALLCRVSQLFQELALPILNRDITVRLDRSRNLEALFSAMIQHPGRANAVRSLTLIHESSDPHLESDYYDLFISFTKSLQHLEYLSIRDRCAGAPGSPCVYSCLDFLALSHILTCCMDLRSSEHINNITLHFLARHPGLTRVRLWHYQLPKPSDWTWNHTLLPNVRHYQGSASFLPALTTQSLQEVLLNWWAVSSIDGVIQALKPLVHPDLPFVLSNYYLNAGGNEVRRILSSLSDHIPSITSLRMEIFLEQETMRFIASCLPRFFRLAYIAVIQPETTISLPVTLDERGILSSWGDSSATLRACCIGKRAWRKIDSGQWEEFPKTNFDVEAGFSVFK</sequence>
<protein>
    <recommendedName>
        <fullName evidence="3">F-box domain-containing protein</fullName>
    </recommendedName>
</protein>
<keyword evidence="2" id="KW-1185">Reference proteome</keyword>
<dbReference type="AlphaFoldDB" id="A0AAD7G1Y9"/>
<proteinExistence type="predicted"/>
<evidence type="ECO:0000313" key="1">
    <source>
        <dbReference type="EMBL" id="KAJ7651225.1"/>
    </source>
</evidence>
<evidence type="ECO:0008006" key="3">
    <source>
        <dbReference type="Google" id="ProtNLM"/>
    </source>
</evidence>